<dbReference type="RefSeq" id="XP_007782832.1">
    <property type="nucleotide sequence ID" value="XM_007784642.1"/>
</dbReference>
<keyword evidence="3" id="KW-1185">Reference proteome</keyword>
<organism evidence="2 3">
    <name type="scientific">Coniosporium apollinis (strain CBS 100218)</name>
    <name type="common">Rock-inhabiting black yeast</name>
    <dbReference type="NCBI Taxonomy" id="1168221"/>
    <lineage>
        <taxon>Eukaryota</taxon>
        <taxon>Fungi</taxon>
        <taxon>Dikarya</taxon>
        <taxon>Ascomycota</taxon>
        <taxon>Pezizomycotina</taxon>
        <taxon>Dothideomycetes</taxon>
        <taxon>Dothideomycetes incertae sedis</taxon>
        <taxon>Coniosporium</taxon>
    </lineage>
</organism>
<dbReference type="GeneID" id="19904194"/>
<accession>R7YZZ1</accession>
<dbReference type="HOGENOM" id="CLU_460795_0_0_1"/>
<name>R7YZZ1_CONA1</name>
<dbReference type="Proteomes" id="UP000016924">
    <property type="component" value="Unassembled WGS sequence"/>
</dbReference>
<feature type="signal peptide" evidence="1">
    <location>
        <begin position="1"/>
        <end position="21"/>
    </location>
</feature>
<feature type="chain" id="PRO_5004450307" evidence="1">
    <location>
        <begin position="22"/>
        <end position="592"/>
    </location>
</feature>
<dbReference type="AlphaFoldDB" id="R7YZZ1"/>
<dbReference type="EMBL" id="JH767588">
    <property type="protein sequence ID" value="EON67515.1"/>
    <property type="molecule type" value="Genomic_DNA"/>
</dbReference>
<reference evidence="3" key="1">
    <citation type="submission" date="2012-06" db="EMBL/GenBank/DDBJ databases">
        <title>The genome sequence of Coniosporium apollinis CBS 100218.</title>
        <authorList>
            <consortium name="The Broad Institute Genome Sequencing Platform"/>
            <person name="Cuomo C."/>
            <person name="Gorbushina A."/>
            <person name="Noack S."/>
            <person name="Walker B."/>
            <person name="Young S.K."/>
            <person name="Zeng Q."/>
            <person name="Gargeya S."/>
            <person name="Fitzgerald M."/>
            <person name="Haas B."/>
            <person name="Abouelleil A."/>
            <person name="Alvarado L."/>
            <person name="Arachchi H.M."/>
            <person name="Berlin A.M."/>
            <person name="Chapman S.B."/>
            <person name="Goldberg J."/>
            <person name="Griggs A."/>
            <person name="Gujja S."/>
            <person name="Hansen M."/>
            <person name="Howarth C."/>
            <person name="Imamovic A."/>
            <person name="Larimer J."/>
            <person name="McCowan C."/>
            <person name="Montmayeur A."/>
            <person name="Murphy C."/>
            <person name="Neiman D."/>
            <person name="Pearson M."/>
            <person name="Priest M."/>
            <person name="Roberts A."/>
            <person name="Saif S."/>
            <person name="Shea T."/>
            <person name="Sisk P."/>
            <person name="Sykes S."/>
            <person name="Wortman J."/>
            <person name="Nusbaum C."/>
            <person name="Birren B."/>
        </authorList>
    </citation>
    <scope>NUCLEOTIDE SEQUENCE [LARGE SCALE GENOMIC DNA]</scope>
    <source>
        <strain evidence="3">CBS 100218</strain>
    </source>
</reference>
<evidence type="ECO:0000313" key="2">
    <source>
        <dbReference type="EMBL" id="EON67515.1"/>
    </source>
</evidence>
<gene>
    <name evidence="2" type="ORF">W97_06883</name>
</gene>
<evidence type="ECO:0000313" key="3">
    <source>
        <dbReference type="Proteomes" id="UP000016924"/>
    </source>
</evidence>
<evidence type="ECO:0000256" key="1">
    <source>
        <dbReference type="SAM" id="SignalP"/>
    </source>
</evidence>
<proteinExistence type="predicted"/>
<keyword evidence="1" id="KW-0732">Signal</keyword>
<dbReference type="OrthoDB" id="5234670at2759"/>
<protein>
    <submittedName>
        <fullName evidence="2">Uncharacterized protein</fullName>
    </submittedName>
</protein>
<sequence length="592" mass="63112">MLLFALWAVATLFTTVRTVGATPLVARAQQTLTADFEEVPTTPLGLPGLLTPVPNGYRGLNWENLNAGSKGPLQRILPNGQKFATGPATGAALSIAQPTRSIDPQSIFLGCYVMSLQGNAALPQKCTIRMTATTTAGRKLTPVDFRYTFAVDALGIAVNPEQLQKYQFPSSWKGISRLDFLITESVTPSAGGVSVARLTIDDVVFTQHTAAKRRVVFEQGVPTVPLGLSNALLNSEVPSGYKGLDWVAWKGGSKAPAQRMNPDGEVFALTTTGKAGMRAKHPTRSFDPLSIGVGCFTFTLQGNGNLPQRCTMRVTATDSRGRKFAPVDLEFDPPLDVGGLGLNSETPQQKSFPTSWKDVTALDFELVSSVSPVVGTVSTVGMVIDNFRFLQHTAAAAREVEVSARAQIPRVAGFEGLPAVPLALSSSALPNPVPNGYMDLDWETFRIGSIGPAQRLIPIGERLAVTGTTTTAAIKARAPTRFFRPQSIAVGCYVFTAQGNGALPQKCTITVTATNTRGQKLSPVDFVFDPPLDVGGVSLATTPPLKNNFPSSWTRDDIVRLDFSLKEAVTPSVAGVSTAGYVIDEFAFVQHT</sequence>